<evidence type="ECO:0000256" key="1">
    <source>
        <dbReference type="ARBA" id="ARBA00003217"/>
    </source>
</evidence>
<accession>A0A679IQJ6</accession>
<dbReference type="EMBL" id="AP022822">
    <property type="protein sequence ID" value="BCA85407.1"/>
    <property type="molecule type" value="Genomic_DNA"/>
</dbReference>
<sequence>MKKIQQILLTLLLFCFTLGFTTNALAAEDTNNFSVAAKGAIAVDFKTGKVLYNQNADTPMGIASITKIISLYLVEDAIKTGKLNWEDKVAISNYAANLSVTPDLSNVPLHKENQYTVKELFDSAIIQSANASVVALAEKISGSEAKFVDLMREQLKKWGIEDGVIYNASGLNNQYLGENRYPASPINAENLLSARDVAIIASHLIKDYPDILKVSSTTTQMFGANTQSPVEMVNWNWMLPGFINAKEGVDGLKTGTTELAGACFVGTMEKDGQRIITVVLNATDHKNNPSARFVETGKLMDYCYNHWQQKEVLKAGSPLPKQKTIAVIDGKQLKTSISLKDGVTLWVRDDLNENELTITPKFDTKKVSGNTVEAPIAKGEVLGQATISLKGDDLGYLEKEVVPQSAIVIDKAVEKANIFVLFGRKIENFFQSVFS</sequence>
<proteinExistence type="inferred from homology"/>
<feature type="active site" evidence="13">
    <location>
        <position position="128"/>
    </location>
</feature>
<organism evidence="18 19">
    <name type="scientific">Enterococcus saigonensis</name>
    <dbReference type="NCBI Taxonomy" id="1805431"/>
    <lineage>
        <taxon>Bacteria</taxon>
        <taxon>Bacillati</taxon>
        <taxon>Bacillota</taxon>
        <taxon>Bacilli</taxon>
        <taxon>Lactobacillales</taxon>
        <taxon>Enterococcaceae</taxon>
        <taxon>Enterococcus</taxon>
    </lineage>
</organism>
<dbReference type="Gene3D" id="3.40.710.10">
    <property type="entry name" value="DD-peptidase/beta-lactamase superfamily"/>
    <property type="match status" value="1"/>
</dbReference>
<evidence type="ECO:0000256" key="5">
    <source>
        <dbReference type="ARBA" id="ARBA00022645"/>
    </source>
</evidence>
<dbReference type="EC" id="3.4.16.4" evidence="4"/>
<keyword evidence="5 18" id="KW-0121">Carboxypeptidase</keyword>
<dbReference type="GO" id="GO:0009002">
    <property type="term" value="F:serine-type D-Ala-D-Ala carboxypeptidase activity"/>
    <property type="evidence" value="ECO:0007669"/>
    <property type="project" value="UniProtKB-EC"/>
</dbReference>
<evidence type="ECO:0000313" key="18">
    <source>
        <dbReference type="EMBL" id="BCA85407.1"/>
    </source>
</evidence>
<dbReference type="SMART" id="SM00936">
    <property type="entry name" value="PBP5_C"/>
    <property type="match status" value="1"/>
</dbReference>
<evidence type="ECO:0000256" key="9">
    <source>
        <dbReference type="ARBA" id="ARBA00022960"/>
    </source>
</evidence>
<keyword evidence="11" id="KW-0961">Cell wall biogenesis/degradation</keyword>
<comment type="similarity">
    <text evidence="3 15">Belongs to the peptidase S11 family.</text>
</comment>
<dbReference type="Gene3D" id="2.60.410.10">
    <property type="entry name" value="D-Ala-D-Ala carboxypeptidase, C-terminal domain"/>
    <property type="match status" value="1"/>
</dbReference>
<evidence type="ECO:0000256" key="3">
    <source>
        <dbReference type="ARBA" id="ARBA00007164"/>
    </source>
</evidence>
<keyword evidence="8" id="KW-0378">Hydrolase</keyword>
<dbReference type="InterPro" id="IPR018044">
    <property type="entry name" value="Peptidase_S11"/>
</dbReference>
<dbReference type="InterPro" id="IPR012338">
    <property type="entry name" value="Beta-lactam/transpept-like"/>
</dbReference>
<keyword evidence="19" id="KW-1185">Reference proteome</keyword>
<feature type="active site" description="Proton acceptor" evidence="13">
    <location>
        <position position="67"/>
    </location>
</feature>
<evidence type="ECO:0000256" key="15">
    <source>
        <dbReference type="RuleBase" id="RU004016"/>
    </source>
</evidence>
<reference evidence="18 19" key="1">
    <citation type="submission" date="2020-02" db="EMBL/GenBank/DDBJ databases">
        <title>Characterization of vanA genotype vancomycin-resistant Enterococcus saigonensis VE80.</title>
        <authorList>
            <person name="Harada T."/>
            <person name="Motooka D."/>
            <person name="Nakamura S."/>
            <person name="Yamamoto Y."/>
            <person name="Kawahara R."/>
            <person name="Kawatsu K."/>
        </authorList>
    </citation>
    <scope>NUCLEOTIDE SEQUENCE [LARGE SCALE GENOMIC DNA]</scope>
    <source>
        <strain evidence="18 19">VE80</strain>
    </source>
</reference>
<evidence type="ECO:0000256" key="14">
    <source>
        <dbReference type="PIRSR" id="PIRSR618044-2"/>
    </source>
</evidence>
<comment type="function">
    <text evidence="1">Removes C-terminal D-alanyl residues from sugar-peptide cell wall precursors.</text>
</comment>
<protein>
    <recommendedName>
        <fullName evidence="4">serine-type D-Ala-D-Ala carboxypeptidase</fullName>
        <ecNumber evidence="4">3.4.16.4</ecNumber>
    </recommendedName>
</protein>
<keyword evidence="7 16" id="KW-0732">Signal</keyword>
<dbReference type="AlphaFoldDB" id="A0A679IQJ6"/>
<evidence type="ECO:0000256" key="7">
    <source>
        <dbReference type="ARBA" id="ARBA00022729"/>
    </source>
</evidence>
<dbReference type="GO" id="GO:0006508">
    <property type="term" value="P:proteolysis"/>
    <property type="evidence" value="ECO:0007669"/>
    <property type="project" value="UniProtKB-KW"/>
</dbReference>
<evidence type="ECO:0000256" key="13">
    <source>
        <dbReference type="PIRSR" id="PIRSR618044-1"/>
    </source>
</evidence>
<dbReference type="Pfam" id="PF00768">
    <property type="entry name" value="Peptidase_S11"/>
    <property type="match status" value="1"/>
</dbReference>
<evidence type="ECO:0000256" key="2">
    <source>
        <dbReference type="ARBA" id="ARBA00004752"/>
    </source>
</evidence>
<name>A0A679IQJ6_9ENTE</name>
<dbReference type="PRINTS" id="PR00725">
    <property type="entry name" value="DADACBPTASE1"/>
</dbReference>
<comment type="pathway">
    <text evidence="2">Cell wall biogenesis; peptidoglycan biosynthesis.</text>
</comment>
<dbReference type="PANTHER" id="PTHR21581:SF11">
    <property type="entry name" value="D-ALANYL-D-ALANINE CARBOXYPEPTIDASE DACA"/>
    <property type="match status" value="1"/>
</dbReference>
<evidence type="ECO:0000256" key="6">
    <source>
        <dbReference type="ARBA" id="ARBA00022670"/>
    </source>
</evidence>
<evidence type="ECO:0000313" key="19">
    <source>
        <dbReference type="Proteomes" id="UP000502998"/>
    </source>
</evidence>
<dbReference type="UniPathway" id="UPA00219"/>
<gene>
    <name evidence="18" type="primary">dacA</name>
    <name evidence="18" type="ORF">EsVE80_09300</name>
</gene>
<dbReference type="GO" id="GO:0009252">
    <property type="term" value="P:peptidoglycan biosynthetic process"/>
    <property type="evidence" value="ECO:0007669"/>
    <property type="project" value="UniProtKB-UniPathway"/>
</dbReference>
<feature type="domain" description="Peptidase S11 D-Ala-D-Ala carboxypeptidase A C-terminal" evidence="17">
    <location>
        <begin position="307"/>
        <end position="415"/>
    </location>
</feature>
<dbReference type="SUPFAM" id="SSF56601">
    <property type="entry name" value="beta-lactamase/transpeptidase-like"/>
    <property type="match status" value="1"/>
</dbReference>
<feature type="signal peptide" evidence="16">
    <location>
        <begin position="1"/>
        <end position="26"/>
    </location>
</feature>
<keyword evidence="10" id="KW-0573">Peptidoglycan synthesis</keyword>
<dbReference type="RefSeq" id="WP_173102689.1">
    <property type="nucleotide sequence ID" value="NZ_AP022822.1"/>
</dbReference>
<evidence type="ECO:0000256" key="11">
    <source>
        <dbReference type="ARBA" id="ARBA00023316"/>
    </source>
</evidence>
<dbReference type="SUPFAM" id="SSF69189">
    <property type="entry name" value="Penicillin-binding protein associated domain"/>
    <property type="match status" value="1"/>
</dbReference>
<dbReference type="Pfam" id="PF07943">
    <property type="entry name" value="PBP5_C"/>
    <property type="match status" value="1"/>
</dbReference>
<evidence type="ECO:0000256" key="16">
    <source>
        <dbReference type="SAM" id="SignalP"/>
    </source>
</evidence>
<evidence type="ECO:0000256" key="8">
    <source>
        <dbReference type="ARBA" id="ARBA00022801"/>
    </source>
</evidence>
<evidence type="ECO:0000259" key="17">
    <source>
        <dbReference type="SMART" id="SM00936"/>
    </source>
</evidence>
<dbReference type="InterPro" id="IPR015956">
    <property type="entry name" value="Peniciliin-bd_prot_C_sf"/>
</dbReference>
<dbReference type="InterPro" id="IPR001967">
    <property type="entry name" value="Peptidase_S11_N"/>
</dbReference>
<evidence type="ECO:0000256" key="12">
    <source>
        <dbReference type="ARBA" id="ARBA00034000"/>
    </source>
</evidence>
<evidence type="ECO:0000256" key="10">
    <source>
        <dbReference type="ARBA" id="ARBA00022984"/>
    </source>
</evidence>
<dbReference type="GO" id="GO:0071555">
    <property type="term" value="P:cell wall organization"/>
    <property type="evidence" value="ECO:0007669"/>
    <property type="project" value="UniProtKB-KW"/>
</dbReference>
<dbReference type="InterPro" id="IPR012907">
    <property type="entry name" value="Peptidase_S11_C"/>
</dbReference>
<evidence type="ECO:0000256" key="4">
    <source>
        <dbReference type="ARBA" id="ARBA00012448"/>
    </source>
</evidence>
<dbReference type="GO" id="GO:0008360">
    <property type="term" value="P:regulation of cell shape"/>
    <property type="evidence" value="ECO:0007669"/>
    <property type="project" value="UniProtKB-KW"/>
</dbReference>
<dbReference type="PANTHER" id="PTHR21581">
    <property type="entry name" value="D-ALANYL-D-ALANINE CARBOXYPEPTIDASE"/>
    <property type="match status" value="1"/>
</dbReference>
<keyword evidence="9" id="KW-0133">Cell shape</keyword>
<feature type="chain" id="PRO_5025439298" description="serine-type D-Ala-D-Ala carboxypeptidase" evidence="16">
    <location>
        <begin position="27"/>
        <end position="435"/>
    </location>
</feature>
<feature type="active site" description="Acyl-ester intermediate" evidence="13">
    <location>
        <position position="64"/>
    </location>
</feature>
<dbReference type="KEGG" id="esg:EsVE80_09300"/>
<feature type="binding site" evidence="14">
    <location>
        <position position="253"/>
    </location>
    <ligand>
        <name>substrate</name>
    </ligand>
</feature>
<dbReference type="InterPro" id="IPR037167">
    <property type="entry name" value="Peptidase_S11_C_sf"/>
</dbReference>
<dbReference type="Proteomes" id="UP000502998">
    <property type="component" value="Chromosome"/>
</dbReference>
<keyword evidence="6" id="KW-0645">Protease</keyword>
<comment type="catalytic activity">
    <reaction evidence="12">
        <text>Preferential cleavage: (Ac)2-L-Lys-D-Ala-|-D-Ala. Also transpeptidation of peptidyl-alanyl moieties that are N-acyl substituents of D-alanine.</text>
        <dbReference type="EC" id="3.4.16.4"/>
    </reaction>
</comment>